<evidence type="ECO:0000259" key="1">
    <source>
        <dbReference type="Pfam" id="PF13524"/>
    </source>
</evidence>
<evidence type="ECO:0000313" key="3">
    <source>
        <dbReference type="Proteomes" id="UP000186469"/>
    </source>
</evidence>
<proteinExistence type="predicted"/>
<protein>
    <submittedName>
        <fullName evidence="2">Spore maturation protein CgeB</fullName>
    </submittedName>
</protein>
<sequence>MQNQLKNHLKILVVLPFYGGSLPIGRYCVAAFQNLGHTVEVFESPDFNASYNGINKIQLGLAEKQYFEQQYVNLVSRMVYAKVEASKPDLVFALAQAPMSISILKRLRQDKIATAMWFVEDFRLFTYWRAFAPYYDFFAVIQKEPFLSELEKIGVENALYLPLAALPSVHAKLKLNTEEQNEYGSDLSFLGAGYPNRRVAFKRLLPFNFKIWGTEWGDDVFLKPLIQKNGARISSEEAVKIYNATKINLNLHSSVQTQQLVSGGDFVNPRTFELAACSAFQLVDKRSLMSELFAEDELATFNNMDELVEKIKYFLDNPVERNAYIERSLKRVLADHTYEQRLNSFIDFVLERNQTLKAKMEQTPVSILDQLAELGGDKLSKELQAEVLDICEKLALPLDVSFEDLILKIRAQAGKLNSVESALLFLDEWKKQYQSR</sequence>
<dbReference type="Proteomes" id="UP000186469">
    <property type="component" value="Unassembled WGS sequence"/>
</dbReference>
<dbReference type="EMBL" id="FRDI01000012">
    <property type="protein sequence ID" value="SHN70168.1"/>
    <property type="molecule type" value="Genomic_DNA"/>
</dbReference>
<keyword evidence="3" id="KW-1185">Reference proteome</keyword>
<feature type="domain" description="Spore protein YkvP/CgeB glycosyl transferase-like" evidence="1">
    <location>
        <begin position="202"/>
        <end position="346"/>
    </location>
</feature>
<dbReference type="OrthoDB" id="9791241at2"/>
<dbReference type="InterPro" id="IPR055259">
    <property type="entry name" value="YkvP/CgeB_Glyco_trans-like"/>
</dbReference>
<accession>A0A1M7THT6</accession>
<gene>
    <name evidence="2" type="ORF">SAMN02745728_02007</name>
</gene>
<evidence type="ECO:0000313" key="2">
    <source>
        <dbReference type="EMBL" id="SHN70168.1"/>
    </source>
</evidence>
<reference evidence="2 3" key="1">
    <citation type="submission" date="2016-12" db="EMBL/GenBank/DDBJ databases">
        <authorList>
            <person name="Song W.-J."/>
            <person name="Kurnit D.M."/>
        </authorList>
    </citation>
    <scope>NUCLEOTIDE SEQUENCE [LARGE SCALE GENOMIC DNA]</scope>
    <source>
        <strain evidence="2 3">DSM 11393</strain>
    </source>
</reference>
<dbReference type="STRING" id="1121455.SAMN02745728_02007"/>
<dbReference type="Pfam" id="PF13524">
    <property type="entry name" value="Glyco_trans_1_2"/>
    <property type="match status" value="1"/>
</dbReference>
<dbReference type="RefSeq" id="WP_072697687.1">
    <property type="nucleotide sequence ID" value="NZ_FRDI01000012.1"/>
</dbReference>
<name>A0A1M7THT6_9BACT</name>
<dbReference type="AlphaFoldDB" id="A0A1M7THT6"/>
<organism evidence="2 3">
    <name type="scientific">Desulfovibrio litoralis DSM 11393</name>
    <dbReference type="NCBI Taxonomy" id="1121455"/>
    <lineage>
        <taxon>Bacteria</taxon>
        <taxon>Pseudomonadati</taxon>
        <taxon>Thermodesulfobacteriota</taxon>
        <taxon>Desulfovibrionia</taxon>
        <taxon>Desulfovibrionales</taxon>
        <taxon>Desulfovibrionaceae</taxon>
        <taxon>Desulfovibrio</taxon>
    </lineage>
</organism>